<dbReference type="EMBL" id="JAANYQ010000006">
    <property type="protein sequence ID" value="KAF4123647.1"/>
    <property type="molecule type" value="Genomic_DNA"/>
</dbReference>
<sequence length="238" mass="25613">MKLEIVSALGLLASSGSAMPQAPSGSSCEQVEYQPAMCTECSASSTSNRNSSANSNSNPNSRFGALLGKLGARATYGGTGSDEQGSQCIQACPEQSTQCARYEARNITGATRYDLSYDRQEVTCGEDNFRYNIQASIENCSGNDASAQCLIVRHAAAAAAAAENQQDQQRQQQGQSNQRQQDQQRGQRVSPDNFRSANNSRVSPDMSRIGSENSQGGADITQLNLGLFQNDLERQNRY</sequence>
<keyword evidence="4" id="KW-1185">Reference proteome</keyword>
<feature type="region of interest" description="Disordered" evidence="1">
    <location>
        <begin position="162"/>
        <end position="218"/>
    </location>
</feature>
<reference evidence="3" key="1">
    <citation type="submission" date="2020-03" db="EMBL/GenBank/DDBJ databases">
        <title>Site-based positive gene gene selection in Geosmithia morbida across the United States reveals a broad range of putative effectors and factors for local host and environmental adapation.</title>
        <authorList>
            <person name="Onufrak A."/>
            <person name="Murdoch R.W."/>
            <person name="Gazis R."/>
            <person name="Huff M."/>
            <person name="Staton M."/>
            <person name="Klingeman W."/>
            <person name="Hadziabdic D."/>
        </authorList>
    </citation>
    <scope>NUCLEOTIDE SEQUENCE</scope>
    <source>
        <strain evidence="3">1262</strain>
    </source>
</reference>
<evidence type="ECO:0000256" key="1">
    <source>
        <dbReference type="SAM" id="MobiDB-lite"/>
    </source>
</evidence>
<dbReference type="AlphaFoldDB" id="A0A9P5D2A3"/>
<evidence type="ECO:0000313" key="3">
    <source>
        <dbReference type="EMBL" id="KAF4123647.1"/>
    </source>
</evidence>
<feature type="compositionally biased region" description="Polar residues" evidence="1">
    <location>
        <begin position="193"/>
        <end position="202"/>
    </location>
</feature>
<protein>
    <submittedName>
        <fullName evidence="3">Uncharacterized protein</fullName>
    </submittedName>
</protein>
<feature type="compositionally biased region" description="Low complexity" evidence="1">
    <location>
        <begin position="162"/>
        <end position="188"/>
    </location>
</feature>
<feature type="signal peptide" evidence="2">
    <location>
        <begin position="1"/>
        <end position="18"/>
    </location>
</feature>
<keyword evidence="2" id="KW-0732">Signal</keyword>
<comment type="caution">
    <text evidence="3">The sequence shown here is derived from an EMBL/GenBank/DDBJ whole genome shotgun (WGS) entry which is preliminary data.</text>
</comment>
<dbReference type="Proteomes" id="UP000749293">
    <property type="component" value="Unassembled WGS sequence"/>
</dbReference>
<accession>A0A9P5D2A3</accession>
<evidence type="ECO:0000313" key="4">
    <source>
        <dbReference type="Proteomes" id="UP000749293"/>
    </source>
</evidence>
<gene>
    <name evidence="3" type="ORF">GMORB2_6348</name>
</gene>
<evidence type="ECO:0000256" key="2">
    <source>
        <dbReference type="SAM" id="SignalP"/>
    </source>
</evidence>
<dbReference type="RefSeq" id="XP_035322299.1">
    <property type="nucleotide sequence ID" value="XM_035468318.1"/>
</dbReference>
<proteinExistence type="predicted"/>
<feature type="chain" id="PRO_5040209078" evidence="2">
    <location>
        <begin position="19"/>
        <end position="238"/>
    </location>
</feature>
<organism evidence="3 4">
    <name type="scientific">Geosmithia morbida</name>
    <dbReference type="NCBI Taxonomy" id="1094350"/>
    <lineage>
        <taxon>Eukaryota</taxon>
        <taxon>Fungi</taxon>
        <taxon>Dikarya</taxon>
        <taxon>Ascomycota</taxon>
        <taxon>Pezizomycotina</taxon>
        <taxon>Sordariomycetes</taxon>
        <taxon>Hypocreomycetidae</taxon>
        <taxon>Hypocreales</taxon>
        <taxon>Bionectriaceae</taxon>
        <taxon>Geosmithia</taxon>
    </lineage>
</organism>
<name>A0A9P5D2A3_9HYPO</name>
<dbReference type="GeneID" id="55972573"/>
<dbReference type="PROSITE" id="PS51257">
    <property type="entry name" value="PROKAR_LIPOPROTEIN"/>
    <property type="match status" value="1"/>
</dbReference>